<evidence type="ECO:0000313" key="3">
    <source>
        <dbReference type="Proteomes" id="UP000516444"/>
    </source>
</evidence>
<organism evidence="2 3">
    <name type="scientific">Streptomyces aurantiacus</name>
    <dbReference type="NCBI Taxonomy" id="47760"/>
    <lineage>
        <taxon>Bacteria</taxon>
        <taxon>Bacillati</taxon>
        <taxon>Actinomycetota</taxon>
        <taxon>Actinomycetes</taxon>
        <taxon>Kitasatosporales</taxon>
        <taxon>Streptomycetaceae</taxon>
        <taxon>Streptomyces</taxon>
        <taxon>Streptomyces aurantiacus group</taxon>
    </lineage>
</organism>
<keyword evidence="1" id="KW-0472">Membrane</keyword>
<dbReference type="KEGG" id="sgm:GCM10017557_11820"/>
<dbReference type="NCBIfam" id="NF046122">
    <property type="entry name" value="morpho_MmpA"/>
    <property type="match status" value="1"/>
</dbReference>
<dbReference type="InterPro" id="IPR059130">
    <property type="entry name" value="MmpA_put"/>
</dbReference>
<feature type="transmembrane region" description="Helical" evidence="1">
    <location>
        <begin position="38"/>
        <end position="62"/>
    </location>
</feature>
<dbReference type="EMBL" id="AP023440">
    <property type="protein sequence ID" value="BCL26323.1"/>
    <property type="molecule type" value="Genomic_DNA"/>
</dbReference>
<name>A0A7G1NST4_9ACTN</name>
<keyword evidence="1" id="KW-1133">Transmembrane helix</keyword>
<evidence type="ECO:0000256" key="1">
    <source>
        <dbReference type="SAM" id="Phobius"/>
    </source>
</evidence>
<dbReference type="AlphaFoldDB" id="A0A7G1NST4"/>
<proteinExistence type="predicted"/>
<gene>
    <name evidence="2" type="ORF">GCM10017557_11820</name>
</gene>
<keyword evidence="3" id="KW-1185">Reference proteome</keyword>
<accession>A0A7G1NST4</accession>
<keyword evidence="1" id="KW-0812">Transmembrane</keyword>
<sequence length="66" mass="6659">MPGSAMIGRLGPMTTERVPETVVGPVGPVRPAEPAGRAVTAGLVLAVLAGVGWAAGMVYTVMGWQL</sequence>
<dbReference type="Proteomes" id="UP000516444">
    <property type="component" value="Chromosome"/>
</dbReference>
<protein>
    <submittedName>
        <fullName evidence="2">Uncharacterized protein</fullName>
    </submittedName>
</protein>
<evidence type="ECO:0000313" key="2">
    <source>
        <dbReference type="EMBL" id="BCL26323.1"/>
    </source>
</evidence>
<reference evidence="2 3" key="1">
    <citation type="journal article" date="2014" name="Int. J. Syst. Evol. Microbiol.">
        <title>Complete genome sequence of Corynebacterium casei LMG S-19264T (=DSM 44701T), isolated from a smear-ripened cheese.</title>
        <authorList>
            <consortium name="US DOE Joint Genome Institute (JGI-PGF)"/>
            <person name="Walter F."/>
            <person name="Albersmeier A."/>
            <person name="Kalinowski J."/>
            <person name="Ruckert C."/>
        </authorList>
    </citation>
    <scope>NUCLEOTIDE SEQUENCE [LARGE SCALE GENOMIC DNA]</scope>
    <source>
        <strain evidence="2 3">JCM 4677</strain>
    </source>
</reference>